<evidence type="ECO:0008006" key="3">
    <source>
        <dbReference type="Google" id="ProtNLM"/>
    </source>
</evidence>
<proteinExistence type="predicted"/>
<name>A0AA39U133_9AGAR</name>
<organism evidence="1 2">
    <name type="scientific">Armillaria novae-zelandiae</name>
    <dbReference type="NCBI Taxonomy" id="153914"/>
    <lineage>
        <taxon>Eukaryota</taxon>
        <taxon>Fungi</taxon>
        <taxon>Dikarya</taxon>
        <taxon>Basidiomycota</taxon>
        <taxon>Agaricomycotina</taxon>
        <taxon>Agaricomycetes</taxon>
        <taxon>Agaricomycetidae</taxon>
        <taxon>Agaricales</taxon>
        <taxon>Marasmiineae</taxon>
        <taxon>Physalacriaceae</taxon>
        <taxon>Armillaria</taxon>
    </lineage>
</organism>
<evidence type="ECO:0000313" key="2">
    <source>
        <dbReference type="Proteomes" id="UP001175227"/>
    </source>
</evidence>
<gene>
    <name evidence="1" type="ORF">IW261DRAFT_1346022</name>
</gene>
<evidence type="ECO:0000313" key="1">
    <source>
        <dbReference type="EMBL" id="KAK0468584.1"/>
    </source>
</evidence>
<dbReference type="Proteomes" id="UP001175227">
    <property type="component" value="Unassembled WGS sequence"/>
</dbReference>
<reference evidence="1" key="1">
    <citation type="submission" date="2023-06" db="EMBL/GenBank/DDBJ databases">
        <authorList>
            <consortium name="Lawrence Berkeley National Laboratory"/>
            <person name="Ahrendt S."/>
            <person name="Sahu N."/>
            <person name="Indic B."/>
            <person name="Wong-Bajracharya J."/>
            <person name="Merenyi Z."/>
            <person name="Ke H.-M."/>
            <person name="Monk M."/>
            <person name="Kocsube S."/>
            <person name="Drula E."/>
            <person name="Lipzen A."/>
            <person name="Balint B."/>
            <person name="Henrissat B."/>
            <person name="Andreopoulos B."/>
            <person name="Martin F.M."/>
            <person name="Harder C.B."/>
            <person name="Rigling D."/>
            <person name="Ford K.L."/>
            <person name="Foster G.D."/>
            <person name="Pangilinan J."/>
            <person name="Papanicolaou A."/>
            <person name="Barry K."/>
            <person name="LaButti K."/>
            <person name="Viragh M."/>
            <person name="Koriabine M."/>
            <person name="Yan M."/>
            <person name="Riley R."/>
            <person name="Champramary S."/>
            <person name="Plett K.L."/>
            <person name="Tsai I.J."/>
            <person name="Slot J."/>
            <person name="Sipos G."/>
            <person name="Plett J."/>
            <person name="Nagy L.G."/>
            <person name="Grigoriev I.V."/>
        </authorList>
    </citation>
    <scope>NUCLEOTIDE SEQUENCE</scope>
    <source>
        <strain evidence="1">ICMP 16352</strain>
    </source>
</reference>
<dbReference type="AlphaFoldDB" id="A0AA39U133"/>
<dbReference type="EMBL" id="JAUEPR010000070">
    <property type="protein sequence ID" value="KAK0468584.1"/>
    <property type="molecule type" value="Genomic_DNA"/>
</dbReference>
<feature type="non-terminal residue" evidence="1">
    <location>
        <position position="1"/>
    </location>
</feature>
<keyword evidence="2" id="KW-1185">Reference proteome</keyword>
<protein>
    <recommendedName>
        <fullName evidence="3">Reverse transcriptase zinc-binding domain-containing protein</fullName>
    </recommendedName>
</protein>
<accession>A0AA39U133</accession>
<comment type="caution">
    <text evidence="1">The sequence shown here is derived from an EMBL/GenBank/DDBJ whole genome shotgun (WGS) entry which is preliminary data.</text>
</comment>
<sequence>TAEELWRSVRRRDFSRPVYFFLWMLVHGGYTVGHHWKHITGCEDRVLCKECNVEDSMDHIFTKCDAQGQETMWDLARSIWRKKTQSELVITNGTIMSCGIQPPSTHGSATKRATEIFRRILISQSAHQIWKMRNDCQLCQNERRLYSEREIVQRWLSALNRRLRTDCLLTDRKKYNKKAIQTSVVLRTWQGAHEDEEFLPEDWTKLAGVLVGTVK</sequence>